<evidence type="ECO:0000313" key="2">
    <source>
        <dbReference type="Proteomes" id="UP001054837"/>
    </source>
</evidence>
<proteinExistence type="predicted"/>
<reference evidence="1 2" key="1">
    <citation type="submission" date="2021-06" db="EMBL/GenBank/DDBJ databases">
        <title>Caerostris darwini draft genome.</title>
        <authorList>
            <person name="Kono N."/>
            <person name="Arakawa K."/>
        </authorList>
    </citation>
    <scope>NUCLEOTIDE SEQUENCE [LARGE SCALE GENOMIC DNA]</scope>
</reference>
<dbReference type="AlphaFoldDB" id="A0AAV4UN05"/>
<organism evidence="1 2">
    <name type="scientific">Caerostris darwini</name>
    <dbReference type="NCBI Taxonomy" id="1538125"/>
    <lineage>
        <taxon>Eukaryota</taxon>
        <taxon>Metazoa</taxon>
        <taxon>Ecdysozoa</taxon>
        <taxon>Arthropoda</taxon>
        <taxon>Chelicerata</taxon>
        <taxon>Arachnida</taxon>
        <taxon>Araneae</taxon>
        <taxon>Araneomorphae</taxon>
        <taxon>Entelegynae</taxon>
        <taxon>Araneoidea</taxon>
        <taxon>Araneidae</taxon>
        <taxon>Caerostris</taxon>
    </lineage>
</organism>
<name>A0AAV4UN05_9ARAC</name>
<dbReference type="Proteomes" id="UP001054837">
    <property type="component" value="Unassembled WGS sequence"/>
</dbReference>
<sequence length="96" mass="11083">MKTPFCWRLGEGPERRDNARSPICGRVQVNVNSELIRVKVRFVDQLLCTMANARIMATCCILCVMHLLQQMRSGIKEKRPSKFEGQRLIFNTDIQS</sequence>
<gene>
    <name evidence="1" type="ORF">CDAR_425301</name>
</gene>
<accession>A0AAV4UN05</accession>
<keyword evidence="2" id="KW-1185">Reference proteome</keyword>
<comment type="caution">
    <text evidence="1">The sequence shown here is derived from an EMBL/GenBank/DDBJ whole genome shotgun (WGS) entry which is preliminary data.</text>
</comment>
<evidence type="ECO:0000313" key="1">
    <source>
        <dbReference type="EMBL" id="GIY59127.1"/>
    </source>
</evidence>
<dbReference type="EMBL" id="BPLQ01011614">
    <property type="protein sequence ID" value="GIY59127.1"/>
    <property type="molecule type" value="Genomic_DNA"/>
</dbReference>
<protein>
    <submittedName>
        <fullName evidence="1">Uncharacterized protein</fullName>
    </submittedName>
</protein>